<dbReference type="Proteomes" id="UP000189462">
    <property type="component" value="Unassembled WGS sequence"/>
</dbReference>
<dbReference type="CDD" id="cd02517">
    <property type="entry name" value="CMP-KDO-Synthetase"/>
    <property type="match status" value="1"/>
</dbReference>
<evidence type="ECO:0000256" key="1">
    <source>
        <dbReference type="ARBA" id="ARBA00004370"/>
    </source>
</evidence>
<comment type="catalytic activity">
    <reaction evidence="5">
        <text>3-deoxy-alpha-D-manno-oct-2-ulosonate + CTP = CMP-3-deoxy-beta-D-manno-octulosonate + diphosphate</text>
        <dbReference type="Rhea" id="RHEA:23448"/>
        <dbReference type="ChEBI" id="CHEBI:33019"/>
        <dbReference type="ChEBI" id="CHEBI:37563"/>
        <dbReference type="ChEBI" id="CHEBI:85986"/>
        <dbReference type="ChEBI" id="CHEBI:85987"/>
        <dbReference type="EC" id="2.7.7.38"/>
    </reaction>
</comment>
<name>A0A1V3NHK1_9GAMM</name>
<dbReference type="InterPro" id="IPR029044">
    <property type="entry name" value="Nucleotide-diphossugar_trans"/>
</dbReference>
<dbReference type="SUPFAM" id="SSF53448">
    <property type="entry name" value="Nucleotide-diphospho-sugar transferases"/>
    <property type="match status" value="1"/>
</dbReference>
<reference evidence="6 7" key="1">
    <citation type="submission" date="2017-02" db="EMBL/GenBank/DDBJ databases">
        <title>Genomic diversity within the haloalkaliphilic genus Thioalkalivibrio.</title>
        <authorList>
            <person name="Ahn A.-C."/>
            <person name="Meier-Kolthoff J."/>
            <person name="Overmars L."/>
            <person name="Richter M."/>
            <person name="Woyke T."/>
            <person name="Sorokin D.Y."/>
            <person name="Muyzer G."/>
        </authorList>
    </citation>
    <scope>NUCLEOTIDE SEQUENCE [LARGE SCALE GENOMIC DNA]</scope>
    <source>
        <strain evidence="6 7">ALJD</strain>
    </source>
</reference>
<dbReference type="STRING" id="108003.B1C78_08495"/>
<dbReference type="NCBIfam" id="NF003952">
    <property type="entry name" value="PRK05450.1-5"/>
    <property type="match status" value="1"/>
</dbReference>
<dbReference type="NCBIfam" id="NF003950">
    <property type="entry name" value="PRK05450.1-3"/>
    <property type="match status" value="1"/>
</dbReference>
<dbReference type="EC" id="2.7.7.38" evidence="5"/>
<dbReference type="NCBIfam" id="TIGR00466">
    <property type="entry name" value="kdsB"/>
    <property type="match status" value="1"/>
</dbReference>
<keyword evidence="2 5" id="KW-0808">Transferase</keyword>
<dbReference type="FunFam" id="3.90.550.10:FF:000011">
    <property type="entry name" value="3-deoxy-manno-octulosonate cytidylyltransferase"/>
    <property type="match status" value="1"/>
</dbReference>
<dbReference type="GO" id="GO:0005829">
    <property type="term" value="C:cytosol"/>
    <property type="evidence" value="ECO:0007669"/>
    <property type="project" value="TreeGrafter"/>
</dbReference>
<keyword evidence="7" id="KW-1185">Reference proteome</keyword>
<keyword evidence="4 5" id="KW-0448">Lipopolysaccharide biosynthesis</keyword>
<dbReference type="GO" id="GO:0016020">
    <property type="term" value="C:membrane"/>
    <property type="evidence" value="ECO:0007669"/>
    <property type="project" value="UniProtKB-SubCell"/>
</dbReference>
<comment type="similarity">
    <text evidence="5">Belongs to the KdsB family.</text>
</comment>
<dbReference type="RefSeq" id="WP_077278726.1">
    <property type="nucleotide sequence ID" value="NZ_MVBK01000046.1"/>
</dbReference>
<evidence type="ECO:0000256" key="5">
    <source>
        <dbReference type="HAMAP-Rule" id="MF_00057"/>
    </source>
</evidence>
<evidence type="ECO:0000313" key="7">
    <source>
        <dbReference type="Proteomes" id="UP000189462"/>
    </source>
</evidence>
<comment type="caution">
    <text evidence="6">The sequence shown here is derived from an EMBL/GenBank/DDBJ whole genome shotgun (WGS) entry which is preliminary data.</text>
</comment>
<evidence type="ECO:0000256" key="4">
    <source>
        <dbReference type="ARBA" id="ARBA00022985"/>
    </source>
</evidence>
<accession>A0A1V3NHK1</accession>
<dbReference type="HAMAP" id="MF_00057">
    <property type="entry name" value="KdsB"/>
    <property type="match status" value="1"/>
</dbReference>
<evidence type="ECO:0000256" key="2">
    <source>
        <dbReference type="ARBA" id="ARBA00022679"/>
    </source>
</evidence>
<dbReference type="InterPro" id="IPR004528">
    <property type="entry name" value="KdsB"/>
</dbReference>
<proteinExistence type="inferred from homology"/>
<comment type="subcellular location">
    <subcellularLocation>
        <location evidence="5">Cytoplasm</location>
    </subcellularLocation>
    <subcellularLocation>
        <location evidence="1">Membrane</location>
    </subcellularLocation>
</comment>
<evidence type="ECO:0000313" key="6">
    <source>
        <dbReference type="EMBL" id="OOG24535.1"/>
    </source>
</evidence>
<organism evidence="6 7">
    <name type="scientific">Thioalkalivibrio denitrificans</name>
    <dbReference type="NCBI Taxonomy" id="108003"/>
    <lineage>
        <taxon>Bacteria</taxon>
        <taxon>Pseudomonadati</taxon>
        <taxon>Pseudomonadota</taxon>
        <taxon>Gammaproteobacteria</taxon>
        <taxon>Chromatiales</taxon>
        <taxon>Ectothiorhodospiraceae</taxon>
        <taxon>Thioalkalivibrio</taxon>
    </lineage>
</organism>
<evidence type="ECO:0000256" key="3">
    <source>
        <dbReference type="ARBA" id="ARBA00022695"/>
    </source>
</evidence>
<dbReference type="AlphaFoldDB" id="A0A1V3NHK1"/>
<dbReference type="PANTHER" id="PTHR42866">
    <property type="entry name" value="3-DEOXY-MANNO-OCTULOSONATE CYTIDYLYLTRANSFERASE"/>
    <property type="match status" value="1"/>
</dbReference>
<comment type="function">
    <text evidence="5">Activates KDO (a required 8-carbon sugar) for incorporation into bacterial lipopolysaccharide in Gram-negative bacteria.</text>
</comment>
<dbReference type="PANTHER" id="PTHR42866:SF2">
    <property type="entry name" value="3-DEOXY-MANNO-OCTULOSONATE CYTIDYLYLTRANSFERASE, MITOCHONDRIAL"/>
    <property type="match status" value="1"/>
</dbReference>
<dbReference type="Pfam" id="PF02348">
    <property type="entry name" value="CTP_transf_3"/>
    <property type="match status" value="1"/>
</dbReference>
<dbReference type="GO" id="GO:0033468">
    <property type="term" value="P:CMP-keto-3-deoxy-D-manno-octulosonic acid biosynthetic process"/>
    <property type="evidence" value="ECO:0007669"/>
    <property type="project" value="UniProtKB-UniRule"/>
</dbReference>
<sequence length="256" mass="28195">MPFKVAIPARYASTRLPGKPLLELAGHPMIRYVHECARRSGAQEVVIATDDERIRDAAEAFGARVCMTDPAHQSGSDRIAEVAHTLGWSDEDIVVNLQGDEPLTPPVIVSQVADALLRHPEAAMATLCTPVTSVEQMLDPNVVKVVRDRNDFALYFSRAPVPWDRDAPTARQRSVEGCQRHIGIYAYRAGFLHAFASMSPCALEITERLEQLRALYAGARIQCPEAAEVPPQGVDVMEDVERAKKAIQNSKFKIQG</sequence>
<dbReference type="InterPro" id="IPR003329">
    <property type="entry name" value="Cytidylyl_trans"/>
</dbReference>
<keyword evidence="3 5" id="KW-0548">Nucleotidyltransferase</keyword>
<dbReference type="GO" id="GO:0008690">
    <property type="term" value="F:3-deoxy-manno-octulosonate cytidylyltransferase activity"/>
    <property type="evidence" value="ECO:0007669"/>
    <property type="project" value="UniProtKB-UniRule"/>
</dbReference>
<gene>
    <name evidence="5" type="primary">kdsB</name>
    <name evidence="6" type="ORF">B1C78_08495</name>
</gene>
<dbReference type="Gene3D" id="3.90.550.10">
    <property type="entry name" value="Spore Coat Polysaccharide Biosynthesis Protein SpsA, Chain A"/>
    <property type="match status" value="1"/>
</dbReference>
<dbReference type="GO" id="GO:0009103">
    <property type="term" value="P:lipopolysaccharide biosynthetic process"/>
    <property type="evidence" value="ECO:0007669"/>
    <property type="project" value="UniProtKB-UniRule"/>
</dbReference>
<protein>
    <recommendedName>
        <fullName evidence="5">3-deoxy-manno-octulosonate cytidylyltransferase</fullName>
        <ecNumber evidence="5">2.7.7.38</ecNumber>
    </recommendedName>
    <alternativeName>
        <fullName evidence="5">CMP-2-keto-3-deoxyoctulosonic acid synthase</fullName>
        <shortName evidence="5">CKS</shortName>
        <shortName evidence="5">CMP-KDO synthase</shortName>
    </alternativeName>
</protein>
<dbReference type="EMBL" id="MVBK01000046">
    <property type="protein sequence ID" value="OOG24535.1"/>
    <property type="molecule type" value="Genomic_DNA"/>
</dbReference>
<keyword evidence="5" id="KW-0963">Cytoplasm</keyword>
<dbReference type="NCBIfam" id="NF009905">
    <property type="entry name" value="PRK13368.1"/>
    <property type="match status" value="1"/>
</dbReference>
<comment type="pathway">
    <text evidence="5">Nucleotide-sugar biosynthesis; CMP-3-deoxy-D-manno-octulosonate biosynthesis; CMP-3-deoxy-D-manno-octulosonate from 3-deoxy-D-manno-octulosonate and CTP: step 1/1.</text>
</comment>
<dbReference type="UniPathway" id="UPA00358">
    <property type="reaction ID" value="UER00476"/>
</dbReference>